<name>M0LVV4_9EURY</name>
<proteinExistence type="predicted"/>
<feature type="transmembrane region" description="Helical" evidence="1">
    <location>
        <begin position="51"/>
        <end position="71"/>
    </location>
</feature>
<dbReference type="EMBL" id="AOMB01000033">
    <property type="protein sequence ID" value="EMA37712.1"/>
    <property type="molecule type" value="Genomic_DNA"/>
</dbReference>
<keyword evidence="1" id="KW-1133">Transmembrane helix</keyword>
<sequence>MTESILFNFVLPFVAFQYFSTQSIPTSWALAISGVFPVIQLGLSWRRTGSVDGLSIIVLVGVVVGVVTALFSSNVNLQFDESALGTILLGIACFVSIFVGRPVLFYLSRDFDAKGDPDRIEFWNAQRQHARFNRIESLITAVWGITFVVVGIAQFALVTSFGADGNFLSSNVSSIVVAAALIIWTQWYSEHKRLFSESLAA</sequence>
<reference evidence="2 3" key="1">
    <citation type="journal article" date="2014" name="PLoS Genet.">
        <title>Phylogenetically driven sequencing of extremely halophilic archaea reveals strategies for static and dynamic osmo-response.</title>
        <authorList>
            <person name="Becker E.A."/>
            <person name="Seitzer P.M."/>
            <person name="Tritt A."/>
            <person name="Larsen D."/>
            <person name="Krusor M."/>
            <person name="Yao A.I."/>
            <person name="Wu D."/>
            <person name="Madern D."/>
            <person name="Eisen J.A."/>
            <person name="Darling A.E."/>
            <person name="Facciotti M.T."/>
        </authorList>
    </citation>
    <scope>NUCLEOTIDE SEQUENCE [LARGE SCALE GENOMIC DNA]</scope>
    <source>
        <strain evidence="2 3">100A6</strain>
    </source>
</reference>
<feature type="transmembrane region" description="Helical" evidence="1">
    <location>
        <begin position="83"/>
        <end position="107"/>
    </location>
</feature>
<comment type="caution">
    <text evidence="2">The sequence shown here is derived from an EMBL/GenBank/DDBJ whole genome shotgun (WGS) entry which is preliminary data.</text>
</comment>
<evidence type="ECO:0000313" key="2">
    <source>
        <dbReference type="EMBL" id="EMA37712.1"/>
    </source>
</evidence>
<dbReference type="PATRIC" id="fig|1132509.6.peg.2764"/>
<dbReference type="Proteomes" id="UP000011566">
    <property type="component" value="Unassembled WGS sequence"/>
</dbReference>
<organism evidence="2 3">
    <name type="scientific">Halococcus hamelinensis 100A6</name>
    <dbReference type="NCBI Taxonomy" id="1132509"/>
    <lineage>
        <taxon>Archaea</taxon>
        <taxon>Methanobacteriati</taxon>
        <taxon>Methanobacteriota</taxon>
        <taxon>Stenosarchaea group</taxon>
        <taxon>Halobacteria</taxon>
        <taxon>Halobacteriales</taxon>
        <taxon>Halococcaceae</taxon>
        <taxon>Halococcus</taxon>
    </lineage>
</organism>
<evidence type="ECO:0000313" key="3">
    <source>
        <dbReference type="Proteomes" id="UP000011566"/>
    </source>
</evidence>
<protein>
    <submittedName>
        <fullName evidence="2">Uncharacterized protein</fullName>
    </submittedName>
</protein>
<gene>
    <name evidence="2" type="ORF">C447_12090</name>
</gene>
<dbReference type="AlphaFoldDB" id="M0LVV4"/>
<feature type="transmembrane region" description="Helical" evidence="1">
    <location>
        <begin position="15"/>
        <end position="39"/>
    </location>
</feature>
<dbReference type="NCBIfam" id="NF041646">
    <property type="entry name" value="VC0807_fam"/>
    <property type="match status" value="1"/>
</dbReference>
<keyword evidence="1" id="KW-0812">Transmembrane</keyword>
<evidence type="ECO:0000256" key="1">
    <source>
        <dbReference type="SAM" id="Phobius"/>
    </source>
</evidence>
<feature type="transmembrane region" description="Helical" evidence="1">
    <location>
        <begin position="137"/>
        <end position="161"/>
    </location>
</feature>
<accession>M0LVV4</accession>
<feature type="transmembrane region" description="Helical" evidence="1">
    <location>
        <begin position="167"/>
        <end position="188"/>
    </location>
</feature>
<keyword evidence="1" id="KW-0472">Membrane</keyword>
<keyword evidence="3" id="KW-1185">Reference proteome</keyword>